<dbReference type="PANTHER" id="PTHR33392:SF6">
    <property type="entry name" value="POLYISOPRENYL-TEICHOIC ACID--PEPTIDOGLYCAN TEICHOIC ACID TRANSFERASE TAGU"/>
    <property type="match status" value="1"/>
</dbReference>
<keyword evidence="3" id="KW-0472">Membrane</keyword>
<dbReference type="PANTHER" id="PTHR33392">
    <property type="entry name" value="POLYISOPRENYL-TEICHOIC ACID--PEPTIDOGLYCAN TEICHOIC ACID TRANSFERASE TAGU"/>
    <property type="match status" value="1"/>
</dbReference>
<feature type="region of interest" description="Disordered" evidence="2">
    <location>
        <begin position="377"/>
        <end position="417"/>
    </location>
</feature>
<feature type="transmembrane region" description="Helical" evidence="3">
    <location>
        <begin position="45"/>
        <end position="72"/>
    </location>
</feature>
<gene>
    <name evidence="6" type="ORF">FO059_05355</name>
</gene>
<sequence length="553" mass="58039">MPHAADGEAPRPTPETASWIRSALPLSIPGRLHHGRAGHDRHPSYWLRVSHVAIALVSVLSLVVTGAVWSYLRITDSQYTQVSALDQNSDDVRNPAGQFGDENYLIIGTDTRAGANSEVGAGSSTQVEGARSDTIMLVNIPADRSRVVGVSFPRDLNVDRPSCERWDNSSGTYTDEIVPAQDDVKLNSAYAFGGPRCLVQVIQKLSGIKVNHFLGMDFAGFEAMVDTVGGVEVCTTRPLVDDELGTILPEPGTQTISGTTALEYVRARKVEAEGNGDYGRIKRQQMFLSSLLRKALSHNVLLDPGKLNSFINEFIKASFGDNLDTQALITLGRSLQNVDADQVTFLTAPTDGTDAWGNETPRLQDIRNIFDAIIDDEPLPGEQRADARSAESTSAPAAPATAGTEGADAAGDPDTTQVHAVAPGTISVQVSNASSIGGFASSTADELGAEGFQIYSIGNHTAPVTGGTIVQFSGDNLAAAATVASAFPGARLQRTTGLGSIVEVLLSDTSSQSTVTPQSTGSVLTPMLAGDSSEEGSVPLDVSVVNAGDTSCS</sequence>
<dbReference type="EMBL" id="CP041765">
    <property type="protein sequence ID" value="QDQ99059.1"/>
    <property type="molecule type" value="Genomic_DNA"/>
</dbReference>
<organism evidence="6 7">
    <name type="scientific">Tomitella fengzijianii</name>
    <dbReference type="NCBI Taxonomy" id="2597660"/>
    <lineage>
        <taxon>Bacteria</taxon>
        <taxon>Bacillati</taxon>
        <taxon>Actinomycetota</taxon>
        <taxon>Actinomycetes</taxon>
        <taxon>Mycobacteriales</taxon>
        <taxon>Tomitella</taxon>
    </lineage>
</organism>
<dbReference type="Pfam" id="PF13399">
    <property type="entry name" value="LytR_C"/>
    <property type="match status" value="1"/>
</dbReference>
<dbReference type="InterPro" id="IPR050922">
    <property type="entry name" value="LytR/CpsA/Psr_CW_biosynth"/>
</dbReference>
<feature type="domain" description="Cell envelope-related transcriptional attenuator" evidence="4">
    <location>
        <begin position="131"/>
        <end position="296"/>
    </location>
</feature>
<dbReference type="Gene3D" id="3.40.630.190">
    <property type="entry name" value="LCP protein"/>
    <property type="match status" value="1"/>
</dbReference>
<evidence type="ECO:0000259" key="5">
    <source>
        <dbReference type="Pfam" id="PF13399"/>
    </source>
</evidence>
<evidence type="ECO:0000256" key="2">
    <source>
        <dbReference type="SAM" id="MobiDB-lite"/>
    </source>
</evidence>
<comment type="similarity">
    <text evidence="1">Belongs to the LytR/CpsA/Psr (LCP) family.</text>
</comment>
<dbReference type="Pfam" id="PF03816">
    <property type="entry name" value="LytR_cpsA_psr"/>
    <property type="match status" value="1"/>
</dbReference>
<dbReference type="AlphaFoldDB" id="A0A516X7M0"/>
<dbReference type="OrthoDB" id="9782542at2"/>
<dbReference type="InterPro" id="IPR027381">
    <property type="entry name" value="LytR/CpsA/Psr_C"/>
</dbReference>
<evidence type="ECO:0000259" key="4">
    <source>
        <dbReference type="Pfam" id="PF03816"/>
    </source>
</evidence>
<dbReference type="KEGG" id="toy:FO059_05355"/>
<reference evidence="6 7" key="2">
    <citation type="submission" date="2019-07" db="EMBL/GenBank/DDBJ databases">
        <authorList>
            <person name="Huang Y."/>
        </authorList>
    </citation>
    <scope>NUCLEOTIDE SEQUENCE [LARGE SCALE GENOMIC DNA]</scope>
    <source>
        <strain evidence="6 7">HY188</strain>
    </source>
</reference>
<evidence type="ECO:0000256" key="1">
    <source>
        <dbReference type="ARBA" id="ARBA00006068"/>
    </source>
</evidence>
<proteinExistence type="inferred from homology"/>
<feature type="compositionally biased region" description="Low complexity" evidence="2">
    <location>
        <begin position="390"/>
        <end position="416"/>
    </location>
</feature>
<dbReference type="InterPro" id="IPR004474">
    <property type="entry name" value="LytR_CpsA_psr"/>
</dbReference>
<evidence type="ECO:0000256" key="3">
    <source>
        <dbReference type="SAM" id="Phobius"/>
    </source>
</evidence>
<accession>A0A516X7M0</accession>
<evidence type="ECO:0000313" key="7">
    <source>
        <dbReference type="Proteomes" id="UP000317344"/>
    </source>
</evidence>
<dbReference type="NCBIfam" id="TIGR00350">
    <property type="entry name" value="lytR_cpsA_psr"/>
    <property type="match status" value="1"/>
</dbReference>
<reference evidence="6 7" key="1">
    <citation type="submission" date="2019-07" db="EMBL/GenBank/DDBJ databases">
        <title>Tomitella cavernea sp. nov., an actinomycete isolated from soil.</title>
        <authorList>
            <person name="Cheng J."/>
        </authorList>
    </citation>
    <scope>NUCLEOTIDE SEQUENCE [LARGE SCALE GENOMIC DNA]</scope>
    <source>
        <strain evidence="6 7">HY188</strain>
    </source>
</reference>
<evidence type="ECO:0000313" key="6">
    <source>
        <dbReference type="EMBL" id="QDQ99059.1"/>
    </source>
</evidence>
<dbReference type="Gene3D" id="3.30.70.2390">
    <property type="match status" value="1"/>
</dbReference>
<keyword evidence="3" id="KW-1133">Transmembrane helix</keyword>
<name>A0A516X7M0_9ACTN</name>
<feature type="domain" description="LytR/CpsA/Psr regulator C-terminal" evidence="5">
    <location>
        <begin position="426"/>
        <end position="506"/>
    </location>
</feature>
<keyword evidence="3" id="KW-0812">Transmembrane</keyword>
<protein>
    <submittedName>
        <fullName evidence="6">LytR family transcriptional regulator</fullName>
    </submittedName>
</protein>
<dbReference type="Proteomes" id="UP000317344">
    <property type="component" value="Chromosome"/>
</dbReference>
<keyword evidence="7" id="KW-1185">Reference proteome</keyword>